<keyword evidence="2" id="KW-1185">Reference proteome</keyword>
<organism evidence="1 2">
    <name type="scientific">Vitis vinifera</name>
    <name type="common">Grape</name>
    <dbReference type="NCBI Taxonomy" id="29760"/>
    <lineage>
        <taxon>Eukaryota</taxon>
        <taxon>Viridiplantae</taxon>
        <taxon>Streptophyta</taxon>
        <taxon>Embryophyta</taxon>
        <taxon>Tracheophyta</taxon>
        <taxon>Spermatophyta</taxon>
        <taxon>Magnoliopsida</taxon>
        <taxon>eudicotyledons</taxon>
        <taxon>Gunneridae</taxon>
        <taxon>Pentapetalae</taxon>
        <taxon>rosids</taxon>
        <taxon>Vitales</taxon>
        <taxon>Vitaceae</taxon>
        <taxon>Viteae</taxon>
        <taxon>Vitis</taxon>
    </lineage>
</organism>
<evidence type="ECO:0000313" key="2">
    <source>
        <dbReference type="Proteomes" id="UP000009183"/>
    </source>
</evidence>
<accession>D7TXK7</accession>
<sequence>MFYILLMIASSTHWLMHQTRQNKSICLNNSLKRNSIPKMALSSPLLWYPFLAMIMASTLLEVEVFRVCQPSLYLLLSNLA</sequence>
<dbReference type="InParanoid" id="D7TXK7"/>
<reference evidence="2" key="1">
    <citation type="journal article" date="2007" name="Nature">
        <title>The grapevine genome sequence suggests ancestral hexaploidization in major angiosperm phyla.</title>
        <authorList>
            <consortium name="The French-Italian Public Consortium for Grapevine Genome Characterization."/>
            <person name="Jaillon O."/>
            <person name="Aury J.-M."/>
            <person name="Noel B."/>
            <person name="Policriti A."/>
            <person name="Clepet C."/>
            <person name="Casagrande A."/>
            <person name="Choisne N."/>
            <person name="Aubourg S."/>
            <person name="Vitulo N."/>
            <person name="Jubin C."/>
            <person name="Vezzi A."/>
            <person name="Legeai F."/>
            <person name="Hugueney P."/>
            <person name="Dasilva C."/>
            <person name="Horner D."/>
            <person name="Mica E."/>
            <person name="Jublot D."/>
            <person name="Poulain J."/>
            <person name="Bruyere C."/>
            <person name="Billault A."/>
            <person name="Segurens B."/>
            <person name="Gouyvenoux M."/>
            <person name="Ugarte E."/>
            <person name="Cattonaro F."/>
            <person name="Anthouard V."/>
            <person name="Vico V."/>
            <person name="Del Fabbro C."/>
            <person name="Alaux M."/>
            <person name="Di Gaspero G."/>
            <person name="Dumas V."/>
            <person name="Felice N."/>
            <person name="Paillard S."/>
            <person name="Juman I."/>
            <person name="Moroldo M."/>
            <person name="Scalabrin S."/>
            <person name="Canaguier A."/>
            <person name="Le Clainche I."/>
            <person name="Malacrida G."/>
            <person name="Durand E."/>
            <person name="Pesole G."/>
            <person name="Laucou V."/>
            <person name="Chatelet P."/>
            <person name="Merdinoglu D."/>
            <person name="Delledonne M."/>
            <person name="Pezzotti M."/>
            <person name="Lecharny A."/>
            <person name="Scarpelli C."/>
            <person name="Artiguenave F."/>
            <person name="Pe M.E."/>
            <person name="Valle G."/>
            <person name="Morgante M."/>
            <person name="Caboche M."/>
            <person name="Adam-Blondon A.-F."/>
            <person name="Weissenbach J."/>
            <person name="Quetier F."/>
            <person name="Wincker P."/>
        </authorList>
    </citation>
    <scope>NUCLEOTIDE SEQUENCE [LARGE SCALE GENOMIC DNA]</scope>
    <source>
        <strain evidence="2">cv. Pinot noir / PN40024</strain>
    </source>
</reference>
<gene>
    <name evidence="1" type="ordered locus">VIT_13s0106g00330</name>
</gene>
<dbReference type="EMBL" id="FN596257">
    <property type="protein sequence ID" value="CBI35232.3"/>
    <property type="molecule type" value="Genomic_DNA"/>
</dbReference>
<name>D7TXK7_VITVI</name>
<dbReference type="PaxDb" id="29760-VIT_13s0106g00330.t01"/>
<dbReference type="Proteomes" id="UP000009183">
    <property type="component" value="Chromosome 13"/>
</dbReference>
<protein>
    <submittedName>
        <fullName evidence="1">Uncharacterized protein</fullName>
    </submittedName>
</protein>
<dbReference type="AlphaFoldDB" id="D7TXK7"/>
<evidence type="ECO:0000313" key="1">
    <source>
        <dbReference type="EMBL" id="CBI35232.3"/>
    </source>
</evidence>
<proteinExistence type="predicted"/>
<dbReference type="HOGENOM" id="CLU_2594665_0_0_1"/>
<dbReference type="OrthoDB" id="1600564at2759"/>